<gene>
    <name evidence="8" type="ORF">SAMN05421823_111117</name>
</gene>
<evidence type="ECO:0000256" key="5">
    <source>
        <dbReference type="ARBA" id="ARBA00023049"/>
    </source>
</evidence>
<dbReference type="Gene3D" id="3.30.2010.10">
    <property type="entry name" value="Metalloproteases ('zincins'), catalytic domain"/>
    <property type="match status" value="1"/>
</dbReference>
<keyword evidence="1 6" id="KW-0645">Protease</keyword>
<sequence>MKTLRSTFLYIILLAVMISCSKVPITGRSQLNLLPESQMLALSNTQYNEFLSQNQVVSTNNSQTEMVKRVGNNIRVAVERFLKEQGHEELIADYAWEFNLVQDNTVNAWCMPGGKVVVYTGIMPIAQTDDGLATVMGHEIAHAVARHGNERMSQGLVAELGGTALQVAIADKPAQTQQLFNTAYGLGAQYGVLLPFGRTQETEADRLGTIFMALAGYDPAASISFWQRMAQNAGGSAPPEFLSTHPSNETRINNLKNKFVPEAQKYTQKHEEMVVQK</sequence>
<organism evidence="8 9">
    <name type="scientific">Catalinimonas alkaloidigena</name>
    <dbReference type="NCBI Taxonomy" id="1075417"/>
    <lineage>
        <taxon>Bacteria</taxon>
        <taxon>Pseudomonadati</taxon>
        <taxon>Bacteroidota</taxon>
        <taxon>Cytophagia</taxon>
        <taxon>Cytophagales</taxon>
        <taxon>Catalimonadaceae</taxon>
        <taxon>Catalinimonas</taxon>
    </lineage>
</organism>
<comment type="similarity">
    <text evidence="6">Belongs to the peptidase M48 family.</text>
</comment>
<reference evidence="8 9" key="1">
    <citation type="submission" date="2016-10" db="EMBL/GenBank/DDBJ databases">
        <authorList>
            <person name="de Groot N.N."/>
        </authorList>
    </citation>
    <scope>NUCLEOTIDE SEQUENCE [LARGE SCALE GENOMIC DNA]</scope>
    <source>
        <strain evidence="8 9">DSM 25186</strain>
    </source>
</reference>
<evidence type="ECO:0000256" key="2">
    <source>
        <dbReference type="ARBA" id="ARBA00022723"/>
    </source>
</evidence>
<name>A0A1G9RD88_9BACT</name>
<evidence type="ECO:0000313" key="8">
    <source>
        <dbReference type="EMBL" id="SDM21184.1"/>
    </source>
</evidence>
<dbReference type="RefSeq" id="WP_089686672.1">
    <property type="nucleotide sequence ID" value="NZ_FNFO01000011.1"/>
</dbReference>
<dbReference type="CDD" id="cd07331">
    <property type="entry name" value="M48C_Oma1_like"/>
    <property type="match status" value="1"/>
</dbReference>
<dbReference type="STRING" id="1075417.SAMN05421823_111117"/>
<dbReference type="PANTHER" id="PTHR22726">
    <property type="entry name" value="METALLOENDOPEPTIDASE OMA1"/>
    <property type="match status" value="1"/>
</dbReference>
<feature type="domain" description="Peptidase M48" evidence="7">
    <location>
        <begin position="92"/>
        <end position="257"/>
    </location>
</feature>
<dbReference type="Proteomes" id="UP000198510">
    <property type="component" value="Unassembled WGS sequence"/>
</dbReference>
<keyword evidence="4 6" id="KW-0862">Zinc</keyword>
<dbReference type="OrthoDB" id="9810445at2"/>
<keyword evidence="3 6" id="KW-0378">Hydrolase</keyword>
<evidence type="ECO:0000256" key="4">
    <source>
        <dbReference type="ARBA" id="ARBA00022833"/>
    </source>
</evidence>
<dbReference type="AlphaFoldDB" id="A0A1G9RD88"/>
<dbReference type="GO" id="GO:0051603">
    <property type="term" value="P:proteolysis involved in protein catabolic process"/>
    <property type="evidence" value="ECO:0007669"/>
    <property type="project" value="TreeGrafter"/>
</dbReference>
<protein>
    <submittedName>
        <fullName evidence="8">Peptidase family M48</fullName>
    </submittedName>
</protein>
<evidence type="ECO:0000256" key="6">
    <source>
        <dbReference type="RuleBase" id="RU003983"/>
    </source>
</evidence>
<proteinExistence type="inferred from homology"/>
<dbReference type="PROSITE" id="PS51257">
    <property type="entry name" value="PROKAR_LIPOPROTEIN"/>
    <property type="match status" value="1"/>
</dbReference>
<dbReference type="GO" id="GO:0004222">
    <property type="term" value="F:metalloendopeptidase activity"/>
    <property type="evidence" value="ECO:0007669"/>
    <property type="project" value="InterPro"/>
</dbReference>
<keyword evidence="2" id="KW-0479">Metal-binding</keyword>
<keyword evidence="9" id="KW-1185">Reference proteome</keyword>
<dbReference type="GO" id="GO:0046872">
    <property type="term" value="F:metal ion binding"/>
    <property type="evidence" value="ECO:0007669"/>
    <property type="project" value="UniProtKB-KW"/>
</dbReference>
<dbReference type="InterPro" id="IPR001915">
    <property type="entry name" value="Peptidase_M48"/>
</dbReference>
<accession>A0A1G9RD88</accession>
<evidence type="ECO:0000256" key="1">
    <source>
        <dbReference type="ARBA" id="ARBA00022670"/>
    </source>
</evidence>
<dbReference type="GO" id="GO:0016020">
    <property type="term" value="C:membrane"/>
    <property type="evidence" value="ECO:0007669"/>
    <property type="project" value="TreeGrafter"/>
</dbReference>
<evidence type="ECO:0000313" key="9">
    <source>
        <dbReference type="Proteomes" id="UP000198510"/>
    </source>
</evidence>
<dbReference type="EMBL" id="FNFO01000011">
    <property type="protein sequence ID" value="SDM21184.1"/>
    <property type="molecule type" value="Genomic_DNA"/>
</dbReference>
<dbReference type="InterPro" id="IPR051156">
    <property type="entry name" value="Mito/Outer_Membr_Metalloprot"/>
</dbReference>
<dbReference type="Pfam" id="PF01435">
    <property type="entry name" value="Peptidase_M48"/>
    <property type="match status" value="1"/>
</dbReference>
<dbReference type="PANTHER" id="PTHR22726:SF24">
    <property type="entry name" value="M48 FAMILY METALLOPEPTIDASE"/>
    <property type="match status" value="1"/>
</dbReference>
<keyword evidence="5 6" id="KW-0482">Metalloprotease</keyword>
<evidence type="ECO:0000259" key="7">
    <source>
        <dbReference type="Pfam" id="PF01435"/>
    </source>
</evidence>
<comment type="cofactor">
    <cofactor evidence="6">
        <name>Zn(2+)</name>
        <dbReference type="ChEBI" id="CHEBI:29105"/>
    </cofactor>
    <text evidence="6">Binds 1 zinc ion per subunit.</text>
</comment>
<evidence type="ECO:0000256" key="3">
    <source>
        <dbReference type="ARBA" id="ARBA00022801"/>
    </source>
</evidence>